<name>A0A953JBI2_9BACT</name>
<organism evidence="10 11">
    <name type="scientific">Candidatus Nitrobium versatile</name>
    <dbReference type="NCBI Taxonomy" id="2884831"/>
    <lineage>
        <taxon>Bacteria</taxon>
        <taxon>Pseudomonadati</taxon>
        <taxon>Nitrospirota</taxon>
        <taxon>Nitrospiria</taxon>
        <taxon>Nitrospirales</taxon>
        <taxon>Nitrospiraceae</taxon>
        <taxon>Candidatus Nitrobium</taxon>
    </lineage>
</organism>
<dbReference type="Proteomes" id="UP000705867">
    <property type="component" value="Unassembled WGS sequence"/>
</dbReference>
<evidence type="ECO:0000313" key="10">
    <source>
        <dbReference type="EMBL" id="MBZ0155620.1"/>
    </source>
</evidence>
<evidence type="ECO:0000256" key="3">
    <source>
        <dbReference type="ARBA" id="ARBA00012454"/>
    </source>
</evidence>
<proteinExistence type="inferred from homology"/>
<dbReference type="PIRSF" id="PIRSF015617">
    <property type="entry name" value="Adensltrnsf_CobA"/>
    <property type="match status" value="1"/>
</dbReference>
<gene>
    <name evidence="10" type="primary">cobO</name>
    <name evidence="10" type="ORF">K8I29_05305</name>
</gene>
<dbReference type="GO" id="GO:0009236">
    <property type="term" value="P:cobalamin biosynthetic process"/>
    <property type="evidence" value="ECO:0007669"/>
    <property type="project" value="InterPro"/>
</dbReference>
<dbReference type="InterPro" id="IPR027417">
    <property type="entry name" value="P-loop_NTPase"/>
</dbReference>
<evidence type="ECO:0000256" key="2">
    <source>
        <dbReference type="ARBA" id="ARBA00007487"/>
    </source>
</evidence>
<reference evidence="10" key="1">
    <citation type="journal article" date="2021" name="bioRxiv">
        <title>Unraveling nitrogen, sulfur and carbon metabolic pathways and microbial community transcriptional responses to substrate deprivation and toxicity stresses in a bioreactor mimicking anoxic brackish coastal sediment conditions.</title>
        <authorList>
            <person name="Martins P.D."/>
            <person name="Echeveste M.J."/>
            <person name="Arshad A."/>
            <person name="Kurth J."/>
            <person name="Ouboter H."/>
            <person name="Jetten M.S.M."/>
            <person name="Welte C.U."/>
        </authorList>
    </citation>
    <scope>NUCLEOTIDE SEQUENCE</scope>
    <source>
        <strain evidence="10">MAG_39</strain>
    </source>
</reference>
<dbReference type="InterPro" id="IPR003724">
    <property type="entry name" value="CblAdoTrfase_CobA"/>
</dbReference>
<dbReference type="AlphaFoldDB" id="A0A953JBI2"/>
<evidence type="ECO:0000256" key="6">
    <source>
        <dbReference type="ARBA" id="ARBA00033334"/>
    </source>
</evidence>
<evidence type="ECO:0000256" key="5">
    <source>
        <dbReference type="ARBA" id="ARBA00031529"/>
    </source>
</evidence>
<dbReference type="EC" id="2.5.1.17" evidence="3"/>
<evidence type="ECO:0000256" key="4">
    <source>
        <dbReference type="ARBA" id="ARBA00024929"/>
    </source>
</evidence>
<accession>A0A953JBI2</accession>
<keyword evidence="10" id="KW-0808">Transferase</keyword>
<dbReference type="Pfam" id="PF02572">
    <property type="entry name" value="CobA_CobO_BtuR"/>
    <property type="match status" value="1"/>
</dbReference>
<sequence>MGKGYVQVYTGHGKGKTTAALGLAVRAAGAGLRVFIAQFVKHERCSEHAMIERLNQFITLKQYGMGLILKRKPNDNDRKAAQEGLREIRDVLRSGTYDVVVLDEANVAAKYDLISIEDILELIDHKAEGTELIITGRYADERVMQKADLVTEMREIKHYKEKGVRARIGIEK</sequence>
<evidence type="ECO:0000256" key="8">
    <source>
        <dbReference type="ARBA" id="ARBA00048555"/>
    </source>
</evidence>
<comment type="similarity">
    <text evidence="2">Belongs to the Cob(I)alamin adenosyltransferase family.</text>
</comment>
<dbReference type="GO" id="GO:0005524">
    <property type="term" value="F:ATP binding"/>
    <property type="evidence" value="ECO:0007669"/>
    <property type="project" value="InterPro"/>
</dbReference>
<dbReference type="PANTHER" id="PTHR46638:SF1">
    <property type="entry name" value="CORRINOID ADENOSYLTRANSFERASE"/>
    <property type="match status" value="1"/>
</dbReference>
<evidence type="ECO:0000256" key="1">
    <source>
        <dbReference type="ARBA" id="ARBA00005121"/>
    </source>
</evidence>
<evidence type="ECO:0000256" key="9">
    <source>
        <dbReference type="ARBA" id="ARBA00048692"/>
    </source>
</evidence>
<dbReference type="GO" id="GO:0008817">
    <property type="term" value="F:corrinoid adenosyltransferase activity"/>
    <property type="evidence" value="ECO:0007669"/>
    <property type="project" value="UniProtKB-EC"/>
</dbReference>
<comment type="catalytic activity">
    <reaction evidence="9">
        <text>2 cob(II)alamin + reduced [electron-transfer flavoprotein] + 2 ATP = 2 adenosylcob(III)alamin + 2 triphosphate + oxidized [electron-transfer flavoprotein] + 3 H(+)</text>
        <dbReference type="Rhea" id="RHEA:28671"/>
        <dbReference type="Rhea" id="RHEA-COMP:10685"/>
        <dbReference type="Rhea" id="RHEA-COMP:10686"/>
        <dbReference type="ChEBI" id="CHEBI:15378"/>
        <dbReference type="ChEBI" id="CHEBI:16304"/>
        <dbReference type="ChEBI" id="CHEBI:18036"/>
        <dbReference type="ChEBI" id="CHEBI:18408"/>
        <dbReference type="ChEBI" id="CHEBI:30616"/>
        <dbReference type="ChEBI" id="CHEBI:57692"/>
        <dbReference type="ChEBI" id="CHEBI:58307"/>
        <dbReference type="EC" id="2.5.1.17"/>
    </reaction>
</comment>
<dbReference type="CDD" id="cd00561">
    <property type="entry name" value="CobA_ACA"/>
    <property type="match status" value="1"/>
</dbReference>
<dbReference type="Gene3D" id="3.40.50.300">
    <property type="entry name" value="P-loop containing nucleotide triphosphate hydrolases"/>
    <property type="match status" value="1"/>
</dbReference>
<comment type="function">
    <text evidence="4">Required for both de novo synthesis of the corrin ring for the assimilation of exogenous corrinoids. Participates in the adenosylation of a variety of incomplete and complete corrinoids.</text>
</comment>
<dbReference type="NCBIfam" id="TIGR00708">
    <property type="entry name" value="cobA"/>
    <property type="match status" value="1"/>
</dbReference>
<dbReference type="SUPFAM" id="SSF52540">
    <property type="entry name" value="P-loop containing nucleoside triphosphate hydrolases"/>
    <property type="match status" value="1"/>
</dbReference>
<reference evidence="10" key="2">
    <citation type="submission" date="2021-08" db="EMBL/GenBank/DDBJ databases">
        <authorList>
            <person name="Dalcin Martins P."/>
        </authorList>
    </citation>
    <scope>NUCLEOTIDE SEQUENCE</scope>
    <source>
        <strain evidence="10">MAG_39</strain>
    </source>
</reference>
<dbReference type="NCBIfam" id="NF004637">
    <property type="entry name" value="PRK05986.1"/>
    <property type="match status" value="1"/>
</dbReference>
<evidence type="ECO:0000313" key="11">
    <source>
        <dbReference type="Proteomes" id="UP000705867"/>
    </source>
</evidence>
<dbReference type="EMBL" id="JAIOIV010000039">
    <property type="protein sequence ID" value="MBZ0155620.1"/>
    <property type="molecule type" value="Genomic_DNA"/>
</dbReference>
<protein>
    <recommendedName>
        <fullName evidence="3">corrinoid adenosyltransferase</fullName>
        <ecNumber evidence="3">2.5.1.17</ecNumber>
    </recommendedName>
    <alternativeName>
        <fullName evidence="5">Cob(II)alamin adenosyltransferase</fullName>
    </alternativeName>
    <alternativeName>
        <fullName evidence="7">Cob(II)yrinic acid a,c-diamide adenosyltransferase</fullName>
    </alternativeName>
    <alternativeName>
        <fullName evidence="6">Cobinamide/cobalamin adenosyltransferase</fullName>
    </alternativeName>
</protein>
<evidence type="ECO:0000256" key="7">
    <source>
        <dbReference type="ARBA" id="ARBA00033354"/>
    </source>
</evidence>
<comment type="catalytic activity">
    <reaction evidence="8">
        <text>2 cob(II)yrinate a,c diamide + reduced [electron-transfer flavoprotein] + 2 ATP = 2 adenosylcob(III)yrinate a,c-diamide + 2 triphosphate + oxidized [electron-transfer flavoprotein] + 3 H(+)</text>
        <dbReference type="Rhea" id="RHEA:11528"/>
        <dbReference type="Rhea" id="RHEA-COMP:10685"/>
        <dbReference type="Rhea" id="RHEA-COMP:10686"/>
        <dbReference type="ChEBI" id="CHEBI:15378"/>
        <dbReference type="ChEBI" id="CHEBI:18036"/>
        <dbReference type="ChEBI" id="CHEBI:30616"/>
        <dbReference type="ChEBI" id="CHEBI:57692"/>
        <dbReference type="ChEBI" id="CHEBI:58307"/>
        <dbReference type="ChEBI" id="CHEBI:58503"/>
        <dbReference type="ChEBI" id="CHEBI:58537"/>
        <dbReference type="EC" id="2.5.1.17"/>
    </reaction>
</comment>
<comment type="pathway">
    <text evidence="1">Cofactor biosynthesis; adenosylcobalamin biosynthesis; adenosylcobalamin from cob(II)yrinate a,c-diamide: step 2/7.</text>
</comment>
<comment type="caution">
    <text evidence="10">The sequence shown here is derived from an EMBL/GenBank/DDBJ whole genome shotgun (WGS) entry which is preliminary data.</text>
</comment>
<dbReference type="PANTHER" id="PTHR46638">
    <property type="entry name" value="CORRINOID ADENOSYLTRANSFERASE"/>
    <property type="match status" value="1"/>
</dbReference>